<dbReference type="Proteomes" id="UP000325289">
    <property type="component" value="Unassembled WGS sequence"/>
</dbReference>
<protein>
    <submittedName>
        <fullName evidence="1">Uncharacterized protein</fullName>
    </submittedName>
</protein>
<evidence type="ECO:0000313" key="1">
    <source>
        <dbReference type="EMBL" id="SFE09338.1"/>
    </source>
</evidence>
<accession>A0A1I1XRU3</accession>
<organism evidence="1 2">
    <name type="scientific">Roseivivax sediminis</name>
    <dbReference type="NCBI Taxonomy" id="936889"/>
    <lineage>
        <taxon>Bacteria</taxon>
        <taxon>Pseudomonadati</taxon>
        <taxon>Pseudomonadota</taxon>
        <taxon>Alphaproteobacteria</taxon>
        <taxon>Rhodobacterales</taxon>
        <taxon>Roseobacteraceae</taxon>
        <taxon>Roseivivax</taxon>
    </lineage>
</organism>
<reference evidence="1 2" key="1">
    <citation type="submission" date="2016-10" db="EMBL/GenBank/DDBJ databases">
        <authorList>
            <person name="Varghese N."/>
            <person name="Submissions S."/>
        </authorList>
    </citation>
    <scope>NUCLEOTIDE SEQUENCE [LARGE SCALE GENOMIC DNA]</scope>
    <source>
        <strain evidence="2">YIM D21,KCTC 23444,ACCC 10710</strain>
    </source>
</reference>
<keyword evidence="2" id="KW-1185">Reference proteome</keyword>
<proteinExistence type="predicted"/>
<name>A0A1I1XRU3_9RHOB</name>
<evidence type="ECO:0000313" key="2">
    <source>
        <dbReference type="Proteomes" id="UP000325289"/>
    </source>
</evidence>
<sequence length="76" mass="8404">METLSVTTRSKSEPRQGLRRIGQMKIVSSLLNRSEDLTPDQLKEGQGVSCLGEHKRAALSEEAGTVDCHGLLRIQR</sequence>
<dbReference type="AlphaFoldDB" id="A0A1I1XRU3"/>
<gene>
    <name evidence="1" type="ORF">SAMN04515678_10689</name>
</gene>
<dbReference type="EMBL" id="FOMS01000006">
    <property type="protein sequence ID" value="SFE09338.1"/>
    <property type="molecule type" value="Genomic_DNA"/>
</dbReference>